<dbReference type="eggNOG" id="ENOG502R9KG">
    <property type="taxonomic scope" value="Eukaryota"/>
</dbReference>
<keyword evidence="1" id="KW-0472">Membrane</keyword>
<keyword evidence="1" id="KW-0812">Transmembrane</keyword>
<dbReference type="EMBL" id="AGBW02009743">
    <property type="protein sequence ID" value="OWR50007.1"/>
    <property type="molecule type" value="Genomic_DNA"/>
</dbReference>
<keyword evidence="3" id="KW-1185">Reference proteome</keyword>
<protein>
    <submittedName>
        <fullName evidence="2">Uncharacterized protein</fullName>
    </submittedName>
</protein>
<organism evidence="2 3">
    <name type="scientific">Danaus plexippus plexippus</name>
    <dbReference type="NCBI Taxonomy" id="278856"/>
    <lineage>
        <taxon>Eukaryota</taxon>
        <taxon>Metazoa</taxon>
        <taxon>Ecdysozoa</taxon>
        <taxon>Arthropoda</taxon>
        <taxon>Hexapoda</taxon>
        <taxon>Insecta</taxon>
        <taxon>Pterygota</taxon>
        <taxon>Neoptera</taxon>
        <taxon>Endopterygota</taxon>
        <taxon>Lepidoptera</taxon>
        <taxon>Glossata</taxon>
        <taxon>Ditrysia</taxon>
        <taxon>Papilionoidea</taxon>
        <taxon>Nymphalidae</taxon>
        <taxon>Danainae</taxon>
        <taxon>Danaini</taxon>
        <taxon>Danaina</taxon>
        <taxon>Danaus</taxon>
        <taxon>Danaus</taxon>
    </lineage>
</organism>
<proteinExistence type="predicted"/>
<gene>
    <name evidence="2" type="ORF">KGM_207828</name>
</gene>
<evidence type="ECO:0000256" key="1">
    <source>
        <dbReference type="SAM" id="Phobius"/>
    </source>
</evidence>
<name>A0A212F8E3_DANPL</name>
<evidence type="ECO:0000313" key="2">
    <source>
        <dbReference type="EMBL" id="OWR50007.1"/>
    </source>
</evidence>
<feature type="transmembrane region" description="Helical" evidence="1">
    <location>
        <begin position="30"/>
        <end position="56"/>
    </location>
</feature>
<dbReference type="PROSITE" id="PS51257">
    <property type="entry name" value="PROKAR_LIPOPROTEIN"/>
    <property type="match status" value="1"/>
</dbReference>
<dbReference type="Proteomes" id="UP000007151">
    <property type="component" value="Unassembled WGS sequence"/>
</dbReference>
<comment type="caution">
    <text evidence="2">The sequence shown here is derived from an EMBL/GenBank/DDBJ whole genome shotgun (WGS) entry which is preliminary data.</text>
</comment>
<reference evidence="2 3" key="1">
    <citation type="journal article" date="2011" name="Cell">
        <title>The monarch butterfly genome yields insights into long-distance migration.</title>
        <authorList>
            <person name="Zhan S."/>
            <person name="Merlin C."/>
            <person name="Boore J.L."/>
            <person name="Reppert S.M."/>
        </authorList>
    </citation>
    <scope>NUCLEOTIDE SEQUENCE [LARGE SCALE GENOMIC DNA]</scope>
    <source>
        <strain evidence="2">F-2</strain>
    </source>
</reference>
<evidence type="ECO:0000313" key="3">
    <source>
        <dbReference type="Proteomes" id="UP000007151"/>
    </source>
</evidence>
<keyword evidence="1" id="KW-1133">Transmembrane helix</keyword>
<dbReference type="AlphaFoldDB" id="A0A212F8E3"/>
<accession>A0A212F8E3</accession>
<dbReference type="InParanoid" id="A0A212F8E3"/>
<dbReference type="KEGG" id="dpl:KGM_207828"/>
<sequence>MSHGARDFDFLHSKAPAVCRWLRTLMGLTLILSCWLVTAVCCGLFIATMAGIAYGYNYSLAEFITFTRPDVKVYMRRGQFYDRPDFTHPKRRVGDADDIFPFNLSDYQQEVPLGDDSLSEKLIKDMDTKKYAEKLTKYSQEKPVTDFIHDTESPKKTTYKSPAPSRISIIPFHLISTTVMYSGSSEIIMRKFDPPPNTISDVNNDVVRNDDYGVERAEDEFFSNTIEEEDIKRESQTPDIRIRVEDSPIRHSLIMRHWETTEAPTVSDASDVDEEAVVYRAE</sequence>